<name>A0AAI9V0D3_9PEZI</name>
<gene>
    <name evidence="2" type="ORF">CCUS01_01247</name>
</gene>
<evidence type="ECO:0000313" key="2">
    <source>
        <dbReference type="EMBL" id="KAK1466398.1"/>
    </source>
</evidence>
<comment type="caution">
    <text evidence="2">The sequence shown here is derived from an EMBL/GenBank/DDBJ whole genome shotgun (WGS) entry which is preliminary data.</text>
</comment>
<dbReference type="AlphaFoldDB" id="A0AAI9V0D3"/>
<evidence type="ECO:0000313" key="3">
    <source>
        <dbReference type="Proteomes" id="UP001239213"/>
    </source>
</evidence>
<feature type="region of interest" description="Disordered" evidence="1">
    <location>
        <begin position="323"/>
        <end position="358"/>
    </location>
</feature>
<accession>A0AAI9V0D3</accession>
<evidence type="ECO:0000256" key="1">
    <source>
        <dbReference type="SAM" id="MobiDB-lite"/>
    </source>
</evidence>
<dbReference type="EMBL" id="MPDP01000260">
    <property type="protein sequence ID" value="KAK1466398.1"/>
    <property type="molecule type" value="Genomic_DNA"/>
</dbReference>
<reference evidence="2" key="1">
    <citation type="submission" date="2016-11" db="EMBL/GenBank/DDBJ databases">
        <title>The genome sequence of Colletotrichum cuscutae.</title>
        <authorList>
            <person name="Baroncelli R."/>
        </authorList>
    </citation>
    <scope>NUCLEOTIDE SEQUENCE</scope>
    <source>
        <strain evidence="2">IMI 304802</strain>
    </source>
</reference>
<sequence length="358" mass="40837">MKSQFIPHAAELRARLLLLKEATIPEKSLAKLGSLSCVMRTLIVILELTTKTLACEPETKCPHKFEARLELFSLKWSLERLKKCQENQIAMESSDMQWEQSSLWQEASLKILSSIGFNLRTWLNTTPKSLERVVLLCDFLKMQGMNPDDSAKLHDGEKSKAEGDSETLQLMTEAETNGGDSTIHELMRLAREWGYDYKFLARKPDVTNKEFDISVTNLAAYTISLMDLQFGRYYDAKSERDLYLMLDEIPEGKLSWKDVERVGGNNSARVHDAWAAAPGWLDCLNNGVKMTEEFAVIHQDSVGNHERTFRDILRRSQISRPIPAISPREGHLPFEPLLRPRRRHDGGGVSPQQFRQSS</sequence>
<organism evidence="2 3">
    <name type="scientific">Colletotrichum cuscutae</name>
    <dbReference type="NCBI Taxonomy" id="1209917"/>
    <lineage>
        <taxon>Eukaryota</taxon>
        <taxon>Fungi</taxon>
        <taxon>Dikarya</taxon>
        <taxon>Ascomycota</taxon>
        <taxon>Pezizomycotina</taxon>
        <taxon>Sordariomycetes</taxon>
        <taxon>Hypocreomycetidae</taxon>
        <taxon>Glomerellales</taxon>
        <taxon>Glomerellaceae</taxon>
        <taxon>Colletotrichum</taxon>
        <taxon>Colletotrichum acutatum species complex</taxon>
    </lineage>
</organism>
<keyword evidence="3" id="KW-1185">Reference proteome</keyword>
<protein>
    <submittedName>
        <fullName evidence="2">Uncharacterized protein</fullName>
    </submittedName>
</protein>
<dbReference type="Proteomes" id="UP001239213">
    <property type="component" value="Unassembled WGS sequence"/>
</dbReference>
<proteinExistence type="predicted"/>